<reference evidence="4 5" key="1">
    <citation type="submission" date="2017-11" db="EMBL/GenBank/DDBJ databases">
        <title>Evolution of Phototrophy in the Chloroflexi Phylum Driven by Horizontal Gene Transfer.</title>
        <authorList>
            <person name="Ward L.M."/>
            <person name="Hemp J."/>
            <person name="Shih P.M."/>
            <person name="Mcglynn S.E."/>
            <person name="Fischer W."/>
        </authorList>
    </citation>
    <scope>NUCLEOTIDE SEQUENCE [LARGE SCALE GENOMIC DNA]</scope>
    <source>
        <strain evidence="4">JP3_13</strain>
    </source>
</reference>
<dbReference type="AlphaFoldDB" id="A0A2M8P738"/>
<dbReference type="EC" id="2.7.13.3" evidence="2"/>
<name>A0A2M8P738_9CHLR</name>
<dbReference type="SUPFAM" id="SSF47384">
    <property type="entry name" value="Homodimeric domain of signal transducing histidine kinase"/>
    <property type="match status" value="1"/>
</dbReference>
<comment type="catalytic activity">
    <reaction evidence="1">
        <text>ATP + protein L-histidine = ADP + protein N-phospho-L-histidine.</text>
        <dbReference type="EC" id="2.7.13.3"/>
    </reaction>
</comment>
<comment type="caution">
    <text evidence="4">The sequence shown here is derived from an EMBL/GenBank/DDBJ whole genome shotgun (WGS) entry which is preliminary data.</text>
</comment>
<protein>
    <recommendedName>
        <fullName evidence="2">histidine kinase</fullName>
        <ecNumber evidence="2">2.7.13.3</ecNumber>
    </recommendedName>
</protein>
<dbReference type="GO" id="GO:0000155">
    <property type="term" value="F:phosphorelay sensor kinase activity"/>
    <property type="evidence" value="ECO:0007669"/>
    <property type="project" value="InterPro"/>
</dbReference>
<evidence type="ECO:0000256" key="2">
    <source>
        <dbReference type="ARBA" id="ARBA00012438"/>
    </source>
</evidence>
<gene>
    <name evidence="4" type="ORF">CUN49_18795</name>
</gene>
<proteinExistence type="predicted"/>
<feature type="domain" description="Signal transduction histidine kinase dimerisation/phosphoacceptor" evidence="3">
    <location>
        <begin position="43"/>
        <end position="100"/>
    </location>
</feature>
<feature type="non-terminal residue" evidence="4">
    <location>
        <position position="1"/>
    </location>
</feature>
<dbReference type="InterPro" id="IPR036097">
    <property type="entry name" value="HisK_dim/P_sf"/>
</dbReference>
<dbReference type="EMBL" id="PGTM01000992">
    <property type="protein sequence ID" value="PJF33346.1"/>
    <property type="molecule type" value="Genomic_DNA"/>
</dbReference>
<evidence type="ECO:0000313" key="5">
    <source>
        <dbReference type="Proteomes" id="UP000229681"/>
    </source>
</evidence>
<evidence type="ECO:0000313" key="4">
    <source>
        <dbReference type="EMBL" id="PJF33346.1"/>
    </source>
</evidence>
<dbReference type="CDD" id="cd00082">
    <property type="entry name" value="HisKA"/>
    <property type="match status" value="1"/>
</dbReference>
<sequence length="101" mass="11502">RGLQRIEEARLHKALGRDFARLAQVERQLQDINTSQDREMLSSLIVGLRHELGNIVSAIVLNLEVLRHSSDLPESLRENLDDLQASANDLSALITRFRDYP</sequence>
<dbReference type="Gene3D" id="1.10.287.130">
    <property type="match status" value="1"/>
</dbReference>
<dbReference type="Pfam" id="PF00512">
    <property type="entry name" value="HisKA"/>
    <property type="match status" value="1"/>
</dbReference>
<accession>A0A2M8P738</accession>
<organism evidence="4 5">
    <name type="scientific">Candidatus Thermofonsia Clade 1 bacterium</name>
    <dbReference type="NCBI Taxonomy" id="2364210"/>
    <lineage>
        <taxon>Bacteria</taxon>
        <taxon>Bacillati</taxon>
        <taxon>Chloroflexota</taxon>
        <taxon>Candidatus Thermofontia</taxon>
        <taxon>Candidatus Thermofonsia Clade 1</taxon>
    </lineage>
</organism>
<dbReference type="InterPro" id="IPR003661">
    <property type="entry name" value="HisK_dim/P_dom"/>
</dbReference>
<evidence type="ECO:0000259" key="3">
    <source>
        <dbReference type="Pfam" id="PF00512"/>
    </source>
</evidence>
<feature type="non-terminal residue" evidence="4">
    <location>
        <position position="101"/>
    </location>
</feature>
<dbReference type="Proteomes" id="UP000229681">
    <property type="component" value="Unassembled WGS sequence"/>
</dbReference>
<evidence type="ECO:0000256" key="1">
    <source>
        <dbReference type="ARBA" id="ARBA00000085"/>
    </source>
</evidence>